<dbReference type="AlphaFoldDB" id="A0A240EH27"/>
<reference evidence="2" key="1">
    <citation type="submission" date="2016-06" db="EMBL/GenBank/DDBJ databases">
        <authorList>
            <person name="Rodrigo-Torres L."/>
            <person name="Arahal R.D."/>
            <person name="Lucena T."/>
        </authorList>
    </citation>
    <scope>NUCLEOTIDE SEQUENCE [LARGE SCALE GENOMIC DNA]</scope>
    <source>
        <strain evidence="2">CECT8203</strain>
    </source>
</reference>
<accession>A0A240EH27</accession>
<sequence length="383" mass="44424">MLFPLNPNTPQCRVFEVLNSELLHFLEAAVQANSFNQDLFSQYQHDGQQTISVCWSNKATKEKFEALWLALEPLEQQTRRELFELVQNSQDITVYFDDLAAPLPELEDSLFEVFKSLTSHLFTRTKDLSGAKQQADSSIEQHFQEFRRENNNSQLCFLCGTSLLSQDRTNLDDDEQWRADYDHVLCKDKYPIYTAHPGNFIPTCHICNSKAKGAKNVLVGSQEQRRTAFYPLPPSQESCHQYACIEPSFRGLAELHGGDWQDPIASATVTFPTAPADIAAKISVWKEVYQVHSRVEEHVITHFCERVASDLMPQDFNDFCNQLNRHTQRFPLDVKKAEWRFWWYRVYEFLANKDQGYLRDVWSLIEWKQTVANDGDLLAEFGF</sequence>
<name>A0A240EH27_9VIBR</name>
<dbReference type="OrthoDB" id="9816185at2"/>
<dbReference type="Gene3D" id="1.10.30.50">
    <property type="match status" value="1"/>
</dbReference>
<keyword evidence="2" id="KW-1185">Reference proteome</keyword>
<dbReference type="EMBL" id="OANU01000014">
    <property type="protein sequence ID" value="SNX47811.1"/>
    <property type="molecule type" value="Genomic_DNA"/>
</dbReference>
<evidence type="ECO:0000313" key="2">
    <source>
        <dbReference type="Proteomes" id="UP000219336"/>
    </source>
</evidence>
<evidence type="ECO:0000313" key="1">
    <source>
        <dbReference type="EMBL" id="SNX47811.1"/>
    </source>
</evidence>
<organism evidence="1 2">
    <name type="scientific">Vibrio thalassae</name>
    <dbReference type="NCBI Taxonomy" id="1243014"/>
    <lineage>
        <taxon>Bacteria</taxon>
        <taxon>Pseudomonadati</taxon>
        <taxon>Pseudomonadota</taxon>
        <taxon>Gammaproteobacteria</taxon>
        <taxon>Vibrionales</taxon>
        <taxon>Vibrionaceae</taxon>
        <taxon>Vibrio</taxon>
    </lineage>
</organism>
<dbReference type="Proteomes" id="UP000219336">
    <property type="component" value="Unassembled WGS sequence"/>
</dbReference>
<dbReference type="RefSeq" id="WP_096993044.1">
    <property type="nucleotide sequence ID" value="NZ_JBHSII010000001.1"/>
</dbReference>
<gene>
    <name evidence="1" type="ORF">VTH8203_01426</name>
</gene>
<proteinExistence type="predicted"/>
<protein>
    <recommendedName>
        <fullName evidence="3">HNH endonuclease</fullName>
    </recommendedName>
</protein>
<evidence type="ECO:0008006" key="3">
    <source>
        <dbReference type="Google" id="ProtNLM"/>
    </source>
</evidence>